<evidence type="ECO:0000256" key="1">
    <source>
        <dbReference type="SAM" id="MobiDB-lite"/>
    </source>
</evidence>
<dbReference type="AlphaFoldDB" id="A0AAN7Z641"/>
<keyword evidence="3" id="KW-1185">Reference proteome</keyword>
<comment type="caution">
    <text evidence="2">The sequence shown here is derived from an EMBL/GenBank/DDBJ whole genome shotgun (WGS) entry which is preliminary data.</text>
</comment>
<dbReference type="PANTHER" id="PTHR38166:SF1">
    <property type="entry name" value="C2H2-TYPE DOMAIN-CONTAINING PROTEIN"/>
    <property type="match status" value="1"/>
</dbReference>
<reference evidence="2 3" key="1">
    <citation type="submission" date="2023-10" db="EMBL/GenBank/DDBJ databases">
        <title>Draft genome sequence of Xylaria bambusicola isolate GMP-LS, the root and basal stem rot pathogen of sugarcane in Indonesia.</title>
        <authorList>
            <person name="Selvaraj P."/>
            <person name="Muralishankar V."/>
            <person name="Muruganantham S."/>
            <person name="Sp S."/>
            <person name="Haryani S."/>
            <person name="Lau K.J.X."/>
            <person name="Naqvi N.I."/>
        </authorList>
    </citation>
    <scope>NUCLEOTIDE SEQUENCE [LARGE SCALE GENOMIC DNA]</scope>
    <source>
        <strain evidence="2">GMP-LS</strain>
    </source>
</reference>
<name>A0AAN7Z641_9PEZI</name>
<evidence type="ECO:0000313" key="2">
    <source>
        <dbReference type="EMBL" id="KAK5625701.1"/>
    </source>
</evidence>
<proteinExistence type="predicted"/>
<gene>
    <name evidence="2" type="ORF">RRF57_001417</name>
</gene>
<evidence type="ECO:0008006" key="4">
    <source>
        <dbReference type="Google" id="ProtNLM"/>
    </source>
</evidence>
<dbReference type="PANTHER" id="PTHR38166">
    <property type="entry name" value="C2H2-TYPE DOMAIN-CONTAINING PROTEIN-RELATED"/>
    <property type="match status" value="1"/>
</dbReference>
<evidence type="ECO:0000313" key="3">
    <source>
        <dbReference type="Proteomes" id="UP001305414"/>
    </source>
</evidence>
<accession>A0AAN7Z641</accession>
<dbReference type="Proteomes" id="UP001305414">
    <property type="component" value="Unassembled WGS sequence"/>
</dbReference>
<feature type="region of interest" description="Disordered" evidence="1">
    <location>
        <begin position="148"/>
        <end position="170"/>
    </location>
</feature>
<organism evidence="2 3">
    <name type="scientific">Xylaria bambusicola</name>
    <dbReference type="NCBI Taxonomy" id="326684"/>
    <lineage>
        <taxon>Eukaryota</taxon>
        <taxon>Fungi</taxon>
        <taxon>Dikarya</taxon>
        <taxon>Ascomycota</taxon>
        <taxon>Pezizomycotina</taxon>
        <taxon>Sordariomycetes</taxon>
        <taxon>Xylariomycetidae</taxon>
        <taxon>Xylariales</taxon>
        <taxon>Xylariaceae</taxon>
        <taxon>Xylaria</taxon>
    </lineage>
</organism>
<sequence length="201" mass="22639">MECRQDFNNADELVKHQRNVSACLLLDTPLSPSITAEQIAQLRNRAGKRANISNEEKWRSVYKILFPDRDEPCVACISKASSHLLGDYRKHQVRTLVPLVERELAAISDSHEMSDGLRAHITDLFSRLSVKVLDEFQEKHTASITKECTFPNDPAEKPQNSTYETTTSPSSPITLALSQLQDFLNYDATPNVIPNHYDSLG</sequence>
<dbReference type="EMBL" id="JAWHQM010000002">
    <property type="protein sequence ID" value="KAK5625701.1"/>
    <property type="molecule type" value="Genomic_DNA"/>
</dbReference>
<protein>
    <recommendedName>
        <fullName evidence="4">C2H2-type domain-containing protein</fullName>
    </recommendedName>
</protein>
<feature type="compositionally biased region" description="Low complexity" evidence="1">
    <location>
        <begin position="161"/>
        <end position="170"/>
    </location>
</feature>